<name>A0ABM9H7R6_STRGL</name>
<evidence type="ECO:0008006" key="4">
    <source>
        <dbReference type="Google" id="ProtNLM"/>
    </source>
</evidence>
<proteinExistence type="predicted"/>
<dbReference type="EMBL" id="CAKXYP010000026">
    <property type="protein sequence ID" value="CAH9419694.1"/>
    <property type="molecule type" value="Genomic_DNA"/>
</dbReference>
<accession>A0ABM9H7R6</accession>
<comment type="caution">
    <text evidence="2">The sequence shown here is derived from an EMBL/GenBank/DDBJ whole genome shotgun (WGS) entry which is preliminary data.</text>
</comment>
<gene>
    <name evidence="2" type="ORF">SGL43_06749</name>
</gene>
<keyword evidence="3" id="KW-1185">Reference proteome</keyword>
<evidence type="ECO:0000313" key="3">
    <source>
        <dbReference type="Proteomes" id="UP001154015"/>
    </source>
</evidence>
<reference evidence="2" key="1">
    <citation type="submission" date="2022-03" db="EMBL/GenBank/DDBJ databases">
        <authorList>
            <person name="Leyn A S."/>
        </authorList>
    </citation>
    <scope>NUCLEOTIDE SEQUENCE</scope>
    <source>
        <strain evidence="2">Streptomyces globisporus 4-3</strain>
    </source>
</reference>
<sequence length="182" mass="19696">MTHVPYAEALLALATMEGGPEHPPEVIEPEDFVLCELGDHDESAEHAGHLWAADTPDDQDLWLLWSGTGAHRVHRLDMLRLCPAVLSELATRTVTTCAFFDHHPGPHSFSVTDPLGDLIAAHVHSEVRRLVAEDDAPGTPDAPARSTALAPPADPKPPTYPTSTRPDGDDRRIPPPWTSAPP</sequence>
<organism evidence="2 3">
    <name type="scientific">Streptomyces globisporus</name>
    <dbReference type="NCBI Taxonomy" id="1908"/>
    <lineage>
        <taxon>Bacteria</taxon>
        <taxon>Bacillati</taxon>
        <taxon>Actinomycetota</taxon>
        <taxon>Actinomycetes</taxon>
        <taxon>Kitasatosporales</taxon>
        <taxon>Streptomycetaceae</taxon>
        <taxon>Streptomyces</taxon>
    </lineage>
</organism>
<protein>
    <recommendedName>
        <fullName evidence="4">DUF317 domain-containing protein</fullName>
    </recommendedName>
</protein>
<feature type="region of interest" description="Disordered" evidence="1">
    <location>
        <begin position="134"/>
        <end position="182"/>
    </location>
</feature>
<evidence type="ECO:0000256" key="1">
    <source>
        <dbReference type="SAM" id="MobiDB-lite"/>
    </source>
</evidence>
<evidence type="ECO:0000313" key="2">
    <source>
        <dbReference type="EMBL" id="CAH9419694.1"/>
    </source>
</evidence>
<dbReference type="Proteomes" id="UP001154015">
    <property type="component" value="Unassembled WGS sequence"/>
</dbReference>